<keyword evidence="7" id="KW-0408">Iron</keyword>
<comment type="cofactor">
    <cofactor evidence="1">
        <name>FAD</name>
        <dbReference type="ChEBI" id="CHEBI:57692"/>
    </cofactor>
</comment>
<feature type="domain" description="FAD-binding FR-type" evidence="10">
    <location>
        <begin position="221"/>
        <end position="321"/>
    </location>
</feature>
<accession>A0A5P1X7H1</accession>
<dbReference type="GO" id="GO:0016491">
    <property type="term" value="F:oxidoreductase activity"/>
    <property type="evidence" value="ECO:0007669"/>
    <property type="project" value="UniProtKB-KW"/>
</dbReference>
<keyword evidence="9" id="KW-0812">Transmembrane</keyword>
<dbReference type="Proteomes" id="UP000325295">
    <property type="component" value="Chromosome"/>
</dbReference>
<evidence type="ECO:0000256" key="2">
    <source>
        <dbReference type="ARBA" id="ARBA00022630"/>
    </source>
</evidence>
<dbReference type="InterPro" id="IPR017938">
    <property type="entry name" value="Riboflavin_synthase-like_b-brl"/>
</dbReference>
<keyword evidence="2" id="KW-0285">Flavoprotein</keyword>
<dbReference type="GO" id="GO:0046872">
    <property type="term" value="F:metal ion binding"/>
    <property type="evidence" value="ECO:0007669"/>
    <property type="project" value="UniProtKB-KW"/>
</dbReference>
<evidence type="ECO:0000256" key="3">
    <source>
        <dbReference type="ARBA" id="ARBA00022714"/>
    </source>
</evidence>
<feature type="transmembrane region" description="Helical" evidence="9">
    <location>
        <begin position="198"/>
        <end position="217"/>
    </location>
</feature>
<keyword evidence="12" id="KW-1185">Reference proteome</keyword>
<evidence type="ECO:0000256" key="4">
    <source>
        <dbReference type="ARBA" id="ARBA00022723"/>
    </source>
</evidence>
<dbReference type="Pfam" id="PF08022">
    <property type="entry name" value="FAD_binding_8"/>
    <property type="match status" value="1"/>
</dbReference>
<keyword evidence="8" id="KW-0411">Iron-sulfur</keyword>
<dbReference type="OrthoDB" id="573132at2"/>
<keyword evidence="5" id="KW-0274">FAD</keyword>
<dbReference type="KEGG" id="lnn:F0161_10330"/>
<feature type="transmembrane region" description="Helical" evidence="9">
    <location>
        <begin position="56"/>
        <end position="76"/>
    </location>
</feature>
<evidence type="ECO:0000259" key="10">
    <source>
        <dbReference type="PROSITE" id="PS51384"/>
    </source>
</evidence>
<dbReference type="Gene3D" id="2.40.30.10">
    <property type="entry name" value="Translation factors"/>
    <property type="match status" value="1"/>
</dbReference>
<evidence type="ECO:0000313" key="12">
    <source>
        <dbReference type="Proteomes" id="UP000325295"/>
    </source>
</evidence>
<dbReference type="PANTHER" id="PTHR47354:SF8">
    <property type="entry name" value="1,2-PHENYLACETYL-COA EPOXIDASE, SUBUNIT E"/>
    <property type="match status" value="1"/>
</dbReference>
<sequence>MTIYRFKHLQEVSGSMLKNYKFGNGLVWLLIIFVLPLPLLQATYYELPALYHDTLMPIQFGTLAYIWMLAAIYLATRPRWLDRLIGLPSMYLVHGIISILAIGLAFVHKLLLPSSGWIKWTGDWGLYLFIAVGVYSLIFLAGWLTNRVPVLNHLKHWLETLFQHEISVWLHRLNLVATALVIIHVILIPYILAMHNYMMLFGAYTGIVALSYLVSVYRVHFQQPTGELIELDQLADNVVQLSVKMPRLRRQFQTGDFVFIAFPNLPGMKEPHPFSLANNPLADGQLELIVREDGDFTKSLASVPIGTPVKILGGYGRFQNFIDEHPGTQLVMISGGIGVVPLLSLINHNLEKPIHIFYSVQKQTDFLHLDQFDYWNTTPNFSSQLQVGRFKDAQLENYLATIDVNHTIFLVSGPAALGQHWQRFLKKHGIRGWQIYYEEFGW</sequence>
<feature type="transmembrane region" description="Helical" evidence="9">
    <location>
        <begin position="173"/>
        <end position="192"/>
    </location>
</feature>
<protein>
    <submittedName>
        <fullName evidence="11">Iron reductase</fullName>
    </submittedName>
</protein>
<reference evidence="11 12" key="1">
    <citation type="submission" date="2019-09" db="EMBL/GenBank/DDBJ databases">
        <title>Complete Genome Sequence of Lactobacillus nenjiangensis SH-Y15, isolated from sauerkraut.</title>
        <authorList>
            <person name="Yang H."/>
        </authorList>
    </citation>
    <scope>NUCLEOTIDE SEQUENCE [LARGE SCALE GENOMIC DNA]</scope>
    <source>
        <strain evidence="11 12">SH-Y15</strain>
    </source>
</reference>
<evidence type="ECO:0000256" key="7">
    <source>
        <dbReference type="ARBA" id="ARBA00023004"/>
    </source>
</evidence>
<keyword evidence="3" id="KW-0001">2Fe-2S</keyword>
<keyword evidence="4" id="KW-0479">Metal-binding</keyword>
<dbReference type="InterPro" id="IPR017927">
    <property type="entry name" value="FAD-bd_FR_type"/>
</dbReference>
<feature type="transmembrane region" description="Helical" evidence="9">
    <location>
        <begin position="25"/>
        <end position="44"/>
    </location>
</feature>
<evidence type="ECO:0000256" key="1">
    <source>
        <dbReference type="ARBA" id="ARBA00001974"/>
    </source>
</evidence>
<evidence type="ECO:0000256" key="5">
    <source>
        <dbReference type="ARBA" id="ARBA00022827"/>
    </source>
</evidence>
<evidence type="ECO:0000256" key="8">
    <source>
        <dbReference type="ARBA" id="ARBA00023014"/>
    </source>
</evidence>
<evidence type="ECO:0000256" key="6">
    <source>
        <dbReference type="ARBA" id="ARBA00023002"/>
    </source>
</evidence>
<dbReference type="GO" id="GO:0050660">
    <property type="term" value="F:flavin adenine dinucleotide binding"/>
    <property type="evidence" value="ECO:0007669"/>
    <property type="project" value="TreeGrafter"/>
</dbReference>
<dbReference type="PROSITE" id="PS51384">
    <property type="entry name" value="FAD_FR"/>
    <property type="match status" value="1"/>
</dbReference>
<evidence type="ECO:0000256" key="9">
    <source>
        <dbReference type="SAM" id="Phobius"/>
    </source>
</evidence>
<dbReference type="SUPFAM" id="SSF52343">
    <property type="entry name" value="Ferredoxin reductase-like, C-terminal NADP-linked domain"/>
    <property type="match status" value="1"/>
</dbReference>
<dbReference type="InterPro" id="IPR039261">
    <property type="entry name" value="FNR_nucleotide-bd"/>
</dbReference>
<dbReference type="PANTHER" id="PTHR47354">
    <property type="entry name" value="NADH OXIDOREDUCTASE HCR"/>
    <property type="match status" value="1"/>
</dbReference>
<evidence type="ECO:0000313" key="11">
    <source>
        <dbReference type="EMBL" id="QER68197.1"/>
    </source>
</evidence>
<dbReference type="Gene3D" id="3.40.50.80">
    <property type="entry name" value="Nucleotide-binding domain of ferredoxin-NADP reductase (FNR) module"/>
    <property type="match status" value="1"/>
</dbReference>
<keyword evidence="9" id="KW-0472">Membrane</keyword>
<dbReference type="GO" id="GO:0051537">
    <property type="term" value="F:2 iron, 2 sulfur cluster binding"/>
    <property type="evidence" value="ECO:0007669"/>
    <property type="project" value="UniProtKB-KW"/>
</dbReference>
<feature type="transmembrane region" description="Helical" evidence="9">
    <location>
        <begin position="124"/>
        <end position="145"/>
    </location>
</feature>
<feature type="transmembrane region" description="Helical" evidence="9">
    <location>
        <begin position="88"/>
        <end position="112"/>
    </location>
</feature>
<name>A0A5P1X7H1_9LACO</name>
<organism evidence="11 12">
    <name type="scientific">Paucilactobacillus nenjiangensis</name>
    <dbReference type="NCBI Taxonomy" id="1296540"/>
    <lineage>
        <taxon>Bacteria</taxon>
        <taxon>Bacillati</taxon>
        <taxon>Bacillota</taxon>
        <taxon>Bacilli</taxon>
        <taxon>Lactobacillales</taxon>
        <taxon>Lactobacillaceae</taxon>
        <taxon>Paucilactobacillus</taxon>
    </lineage>
</organism>
<dbReference type="InterPro" id="IPR013112">
    <property type="entry name" value="FAD-bd_8"/>
</dbReference>
<dbReference type="InterPro" id="IPR050415">
    <property type="entry name" value="MRET"/>
</dbReference>
<keyword evidence="6" id="KW-0560">Oxidoreductase</keyword>
<dbReference type="EMBL" id="CP043939">
    <property type="protein sequence ID" value="QER68197.1"/>
    <property type="molecule type" value="Genomic_DNA"/>
</dbReference>
<proteinExistence type="predicted"/>
<dbReference type="SUPFAM" id="SSF63380">
    <property type="entry name" value="Riboflavin synthase domain-like"/>
    <property type="match status" value="1"/>
</dbReference>
<gene>
    <name evidence="11" type="ORF">F0161_10330</name>
</gene>
<keyword evidence="9" id="KW-1133">Transmembrane helix</keyword>
<dbReference type="AlphaFoldDB" id="A0A5P1X7H1"/>